<dbReference type="EMBL" id="SOHM01000002">
    <property type="protein sequence ID" value="TFD95288.1"/>
    <property type="molecule type" value="Genomic_DNA"/>
</dbReference>
<evidence type="ECO:0000313" key="6">
    <source>
        <dbReference type="EMBL" id="TFD95288.1"/>
    </source>
</evidence>
<evidence type="ECO:0000256" key="2">
    <source>
        <dbReference type="ARBA" id="ARBA00022630"/>
    </source>
</evidence>
<gene>
    <name evidence="6" type="ORF">E3T61_00310</name>
</gene>
<dbReference type="PANTHER" id="PTHR43557:SF2">
    <property type="entry name" value="RIESKE DOMAIN-CONTAINING PROTEIN-RELATED"/>
    <property type="match status" value="1"/>
</dbReference>
<dbReference type="Pfam" id="PF07992">
    <property type="entry name" value="Pyr_redox_2"/>
    <property type="match status" value="1"/>
</dbReference>
<dbReference type="InterPro" id="IPR050446">
    <property type="entry name" value="FAD-oxidoreductase/Apoptosis"/>
</dbReference>
<dbReference type="AlphaFoldDB" id="A0A4R9C0Y6"/>
<evidence type="ECO:0000256" key="1">
    <source>
        <dbReference type="ARBA" id="ARBA00001974"/>
    </source>
</evidence>
<keyword evidence="2" id="KW-0285">Flavoprotein</keyword>
<dbReference type="PANTHER" id="PTHR43557">
    <property type="entry name" value="APOPTOSIS-INDUCING FACTOR 1"/>
    <property type="match status" value="1"/>
</dbReference>
<dbReference type="InterPro" id="IPR016156">
    <property type="entry name" value="FAD/NAD-linked_Rdtase_dimer_sf"/>
</dbReference>
<reference evidence="6 7" key="1">
    <citation type="submission" date="2019-03" db="EMBL/GenBank/DDBJ databases">
        <title>Genomics of glacier-inhabiting Cryobacterium strains.</title>
        <authorList>
            <person name="Liu Q."/>
            <person name="Xin Y.-H."/>
        </authorList>
    </citation>
    <scope>NUCLEOTIDE SEQUENCE [LARGE SCALE GENOMIC DNA]</scope>
    <source>
        <strain evidence="6 7">Sr59</strain>
    </source>
</reference>
<sequence length="420" mass="42667">MVGAGVVGHASAAALRAHGYTGRITVLGSERHRPYDRPPLARGFLTGQTTIGELALEAPTEDLDADWRLGVGAVALDPAAHRVTLANGRTVDSDAVVIATGSAARRFTTMPRGVHTLRTVEDALALREELLPGARMVVVGAGVVGLEVASTARDMGLDVTVLGSTTDALSTTFGATVAGAVYGLHEGRAITVRTDLRVADLIGPGWVSGVRLTTGEEVGADVVLLDIGAVPLVGWLGDSGLDLRGGVVADAAGRTGVPGVVTVGDCAAWLDPVTGQHHRIAHWSDTRDRPSIAMAALLGVHPGEALAPARLTSQQAGALVQFAGRLHGGEQMTIESGGVDTGDLVAVYRRDNQPVAVLGIDQTVQVTQWQAKLADPGASPDGPASPTATGAVAVPPVAMPAGVAPAIIQTGAVRDASGLG</sequence>
<dbReference type="Gene3D" id="3.30.390.30">
    <property type="match status" value="1"/>
</dbReference>
<comment type="caution">
    <text evidence="6">The sequence shown here is derived from an EMBL/GenBank/DDBJ whole genome shotgun (WGS) entry which is preliminary data.</text>
</comment>
<dbReference type="GO" id="GO:0005737">
    <property type="term" value="C:cytoplasm"/>
    <property type="evidence" value="ECO:0007669"/>
    <property type="project" value="TreeGrafter"/>
</dbReference>
<dbReference type="PRINTS" id="PR00368">
    <property type="entry name" value="FADPNR"/>
</dbReference>
<dbReference type="GO" id="GO:0016651">
    <property type="term" value="F:oxidoreductase activity, acting on NAD(P)H"/>
    <property type="evidence" value="ECO:0007669"/>
    <property type="project" value="TreeGrafter"/>
</dbReference>
<evidence type="ECO:0000313" key="7">
    <source>
        <dbReference type="Proteomes" id="UP000298468"/>
    </source>
</evidence>
<dbReference type="PRINTS" id="PR00411">
    <property type="entry name" value="PNDRDTASEI"/>
</dbReference>
<evidence type="ECO:0000259" key="5">
    <source>
        <dbReference type="Pfam" id="PF07992"/>
    </source>
</evidence>
<dbReference type="OrthoDB" id="1145at2"/>
<keyword evidence="4" id="KW-0560">Oxidoreductase</keyword>
<dbReference type="Gene3D" id="3.50.50.60">
    <property type="entry name" value="FAD/NAD(P)-binding domain"/>
    <property type="match status" value="2"/>
</dbReference>
<dbReference type="InterPro" id="IPR023753">
    <property type="entry name" value="FAD/NAD-binding_dom"/>
</dbReference>
<name>A0A4R9C0Y6_9MICO</name>
<evidence type="ECO:0000256" key="4">
    <source>
        <dbReference type="ARBA" id="ARBA00023002"/>
    </source>
</evidence>
<comment type="cofactor">
    <cofactor evidence="1">
        <name>FAD</name>
        <dbReference type="ChEBI" id="CHEBI:57692"/>
    </cofactor>
</comment>
<protein>
    <submittedName>
        <fullName evidence="6">NAD(P)/FAD-dependent oxidoreductase</fullName>
    </submittedName>
</protein>
<proteinExistence type="predicted"/>
<accession>A0A4R9C0Y6</accession>
<keyword evidence="3" id="KW-0274">FAD</keyword>
<dbReference type="InterPro" id="IPR036188">
    <property type="entry name" value="FAD/NAD-bd_sf"/>
</dbReference>
<evidence type="ECO:0000256" key="3">
    <source>
        <dbReference type="ARBA" id="ARBA00022827"/>
    </source>
</evidence>
<organism evidence="6 7">
    <name type="scientific">Cryobacterium lactosi</name>
    <dbReference type="NCBI Taxonomy" id="1259202"/>
    <lineage>
        <taxon>Bacteria</taxon>
        <taxon>Bacillati</taxon>
        <taxon>Actinomycetota</taxon>
        <taxon>Actinomycetes</taxon>
        <taxon>Micrococcales</taxon>
        <taxon>Microbacteriaceae</taxon>
        <taxon>Cryobacterium</taxon>
    </lineage>
</organism>
<dbReference type="SUPFAM" id="SSF51905">
    <property type="entry name" value="FAD/NAD(P)-binding domain"/>
    <property type="match status" value="2"/>
</dbReference>
<feature type="domain" description="FAD/NAD(P)-binding" evidence="5">
    <location>
        <begin position="2"/>
        <end position="283"/>
    </location>
</feature>
<keyword evidence="7" id="KW-1185">Reference proteome</keyword>
<dbReference type="Proteomes" id="UP000298468">
    <property type="component" value="Unassembled WGS sequence"/>
</dbReference>